<dbReference type="EMBL" id="WBVO01000016">
    <property type="protein sequence ID" value="KAB2805338.1"/>
    <property type="molecule type" value="Genomic_DNA"/>
</dbReference>
<reference evidence="2 3" key="1">
    <citation type="submission" date="2019-09" db="EMBL/GenBank/DDBJ databases">
        <title>Genomes of family Cryomorphaceae.</title>
        <authorList>
            <person name="Bowman J.P."/>
        </authorList>
    </citation>
    <scope>NUCLEOTIDE SEQUENCE [LARGE SCALE GENOMIC DNA]</scope>
    <source>
        <strain evidence="2 3">LMG 25704</strain>
    </source>
</reference>
<accession>A0A6N6RF34</accession>
<evidence type="ECO:0000256" key="1">
    <source>
        <dbReference type="SAM" id="SignalP"/>
    </source>
</evidence>
<dbReference type="Proteomes" id="UP000468650">
    <property type="component" value="Unassembled WGS sequence"/>
</dbReference>
<feature type="signal peptide" evidence="1">
    <location>
        <begin position="1"/>
        <end position="23"/>
    </location>
</feature>
<proteinExistence type="predicted"/>
<name>A0A6N6RF34_9FLAO</name>
<evidence type="ECO:0000313" key="3">
    <source>
        <dbReference type="Proteomes" id="UP000468650"/>
    </source>
</evidence>
<keyword evidence="3" id="KW-1185">Reference proteome</keyword>
<evidence type="ECO:0000313" key="2">
    <source>
        <dbReference type="EMBL" id="KAB2805338.1"/>
    </source>
</evidence>
<sequence length="804" mass="92739">MRKILSTISISLLLLLLSGSLSAQRYSGQVVDQDGEGLPTVTITWGDADAQRMVTDFNGNFTLPNRRFRVVRFELFGYEPADFRPEDLPDDGKIVLFEKTEAIEEVVVFAGENPAWRIVRNAVRYKSVNNPNKYDSYRYTSYNKNTITYNFDVDSVLSSADSARIAENRISAETKHLLVIESVTRKFYRSPNRHAEDVIGTRISGFENPNIATIPDGIQHFGFYDDYMPLLNKEYLNPIASGFENRYVFYLTDTIVHEQDTTFIMDYFPTAGSNFEGFEGVIHINTDGWAIEYVTAEPWDKGKISLSMEQRYEKGHGGHWFPKELNFELELERFPFQKNGALMIGTTILDSVYVNVPVPDEVFDHVQVEMRENAGLMDDDFWERRRTVDLTEKEVETIRHMDSIGERYNLGGVLRSTRHAYRGFLATGPINLDMKRLIASSQYEGLRLGMGVYTNELVSKYWSTGGYFGYGFNDQQFKYGGELKLIFDPDNDFWFKYEYKNDVRGPGLVGINYWERTSFAEQFYNIRMDRFEQHAVTLRSRAFTFHIFEVGAKKFTLAPTYDYAFVTDAGEPSTFYHFSEVNFGWRWVQEEKIIANYGQRITTGSRTWPAVRLDYSRGISGVLDGDFDYNKIELGIQFDRFTKNLGRTLMSIEGGYVDSPLPIGMNFGARPSYSASFSVVVPNTFQTMRFNEFFNSQYGAVYFMHDFRSLLLRSGWFKPEIRFFTAVGFGKLDNRERHLNSGIQDMRYGYYESGIALDRLIAINTFNLGYFGIGVGGFYRYGPYSLPNVWDNFSLKIAFMYSVN</sequence>
<gene>
    <name evidence="2" type="ORF">F8C67_13900</name>
</gene>
<dbReference type="SUPFAM" id="SSF49464">
    <property type="entry name" value="Carboxypeptidase regulatory domain-like"/>
    <property type="match status" value="1"/>
</dbReference>
<dbReference type="RefSeq" id="WP_151668475.1">
    <property type="nucleotide sequence ID" value="NZ_WBVO01000016.1"/>
</dbReference>
<dbReference type="InterPro" id="IPR008969">
    <property type="entry name" value="CarboxyPept-like_regulatory"/>
</dbReference>
<dbReference type="InterPro" id="IPR043741">
    <property type="entry name" value="DUF5686"/>
</dbReference>
<protein>
    <recommendedName>
        <fullName evidence="4">Carboxypeptidase-like regulatory domain-containing protein</fullName>
    </recommendedName>
</protein>
<organism evidence="2 3">
    <name type="scientific">Phaeocystidibacter luteus</name>
    <dbReference type="NCBI Taxonomy" id="911197"/>
    <lineage>
        <taxon>Bacteria</taxon>
        <taxon>Pseudomonadati</taxon>
        <taxon>Bacteroidota</taxon>
        <taxon>Flavobacteriia</taxon>
        <taxon>Flavobacteriales</taxon>
        <taxon>Phaeocystidibacteraceae</taxon>
        <taxon>Phaeocystidibacter</taxon>
    </lineage>
</organism>
<feature type="chain" id="PRO_5027012132" description="Carboxypeptidase-like regulatory domain-containing protein" evidence="1">
    <location>
        <begin position="24"/>
        <end position="804"/>
    </location>
</feature>
<dbReference type="Pfam" id="PF18939">
    <property type="entry name" value="DUF5686"/>
    <property type="match status" value="1"/>
</dbReference>
<dbReference type="AlphaFoldDB" id="A0A6N6RF34"/>
<keyword evidence="1" id="KW-0732">Signal</keyword>
<comment type="caution">
    <text evidence="2">The sequence shown here is derived from an EMBL/GenBank/DDBJ whole genome shotgun (WGS) entry which is preliminary data.</text>
</comment>
<evidence type="ECO:0008006" key="4">
    <source>
        <dbReference type="Google" id="ProtNLM"/>
    </source>
</evidence>
<dbReference type="OrthoDB" id="604691at2"/>